<name>A0A9W9J319_9EURO</name>
<evidence type="ECO:0000313" key="1">
    <source>
        <dbReference type="EMBL" id="KAJ5188331.1"/>
    </source>
</evidence>
<keyword evidence="2" id="KW-1185">Reference proteome</keyword>
<sequence length="180" mass="20720">MLLQGRTSDAKEYLNVILLELEIAPSGVDQNRDHWQVIQIILICGCYSSNWLYPFSIGLTLYWLGNTHLNDGDDHATAFDFHKRALQCFGPSSSGNVHPMFATANYKMGVHYYTHAIAGLLDGKLISLRDETKCAEYSTDADEPFKEAFDLRQEIMTARKLSFREPDEEIHDRLVNRWYR</sequence>
<reference evidence="1" key="2">
    <citation type="journal article" date="2023" name="IMA Fungus">
        <title>Comparative genomic study of the Penicillium genus elucidates a diverse pangenome and 15 lateral gene transfer events.</title>
        <authorList>
            <person name="Petersen C."/>
            <person name="Sorensen T."/>
            <person name="Nielsen M.R."/>
            <person name="Sondergaard T.E."/>
            <person name="Sorensen J.L."/>
            <person name="Fitzpatrick D.A."/>
            <person name="Frisvad J.C."/>
            <person name="Nielsen K.L."/>
        </authorList>
    </citation>
    <scope>NUCLEOTIDE SEQUENCE</scope>
    <source>
        <strain evidence="1">IBT 16849</strain>
    </source>
</reference>
<proteinExistence type="predicted"/>
<organism evidence="1 2">
    <name type="scientific">Penicillium cf. griseofulvum</name>
    <dbReference type="NCBI Taxonomy" id="2972120"/>
    <lineage>
        <taxon>Eukaryota</taxon>
        <taxon>Fungi</taxon>
        <taxon>Dikarya</taxon>
        <taxon>Ascomycota</taxon>
        <taxon>Pezizomycotina</taxon>
        <taxon>Eurotiomycetes</taxon>
        <taxon>Eurotiomycetidae</taxon>
        <taxon>Eurotiales</taxon>
        <taxon>Aspergillaceae</taxon>
        <taxon>Penicillium</taxon>
    </lineage>
</organism>
<protein>
    <submittedName>
        <fullName evidence="1">Uncharacterized protein</fullName>
    </submittedName>
</protein>
<dbReference type="Proteomes" id="UP001150879">
    <property type="component" value="Unassembled WGS sequence"/>
</dbReference>
<gene>
    <name evidence="1" type="ORF">N7472_007345</name>
</gene>
<dbReference type="AlphaFoldDB" id="A0A9W9J319"/>
<reference evidence="1" key="1">
    <citation type="submission" date="2022-11" db="EMBL/GenBank/DDBJ databases">
        <authorList>
            <person name="Petersen C."/>
        </authorList>
    </citation>
    <scope>NUCLEOTIDE SEQUENCE</scope>
    <source>
        <strain evidence="1">IBT 16849</strain>
    </source>
</reference>
<comment type="caution">
    <text evidence="1">The sequence shown here is derived from an EMBL/GenBank/DDBJ whole genome shotgun (WGS) entry which is preliminary data.</text>
</comment>
<accession>A0A9W9J319</accession>
<evidence type="ECO:0000313" key="2">
    <source>
        <dbReference type="Proteomes" id="UP001150879"/>
    </source>
</evidence>
<dbReference type="EMBL" id="JAPQKP010000005">
    <property type="protein sequence ID" value="KAJ5188331.1"/>
    <property type="molecule type" value="Genomic_DNA"/>
</dbReference>